<dbReference type="AlphaFoldDB" id="A0A2A9FZP2"/>
<evidence type="ECO:0000313" key="3">
    <source>
        <dbReference type="Proteomes" id="UP000243542"/>
    </source>
</evidence>
<dbReference type="Gene3D" id="3.40.630.30">
    <property type="match status" value="1"/>
</dbReference>
<dbReference type="EMBL" id="PDJK01000001">
    <property type="protein sequence ID" value="PFG56894.1"/>
    <property type="molecule type" value="Genomic_DNA"/>
</dbReference>
<keyword evidence="2" id="KW-0808">Transferase</keyword>
<protein>
    <submittedName>
        <fullName evidence="2">Ribosomal-protein-alanine N-acetyltransferase</fullName>
    </submittedName>
</protein>
<dbReference type="InterPro" id="IPR016181">
    <property type="entry name" value="Acyl_CoA_acyltransferase"/>
</dbReference>
<dbReference type="PROSITE" id="PS51186">
    <property type="entry name" value="GNAT"/>
    <property type="match status" value="1"/>
</dbReference>
<dbReference type="InterPro" id="IPR051531">
    <property type="entry name" value="N-acetyltransferase"/>
</dbReference>
<dbReference type="GO" id="GO:0016747">
    <property type="term" value="F:acyltransferase activity, transferring groups other than amino-acyl groups"/>
    <property type="evidence" value="ECO:0007669"/>
    <property type="project" value="InterPro"/>
</dbReference>
<comment type="caution">
    <text evidence="2">The sequence shown here is derived from an EMBL/GenBank/DDBJ whole genome shotgun (WGS) entry which is preliminary data.</text>
</comment>
<accession>A0A2A9FZP2</accession>
<dbReference type="SUPFAM" id="SSF55729">
    <property type="entry name" value="Acyl-CoA N-acyltransferases (Nat)"/>
    <property type="match status" value="1"/>
</dbReference>
<dbReference type="InterPro" id="IPR000182">
    <property type="entry name" value="GNAT_dom"/>
</dbReference>
<sequence length="192" mass="21117">MTTHQADDAGTCVTLSGSLTRLREFRSSDGDDAFTIVGDDRVTRFLSFDSRTRDAAQTMIDGAVERAQVRPRTEYYLGMTRLDDDRLIGFCRLGLTGVKAAKLGYAVVAEQWGKGYATDAVRTALGFAFGPLDLHRVTAAIGPDNGASQTVVERLGFVREGVLRDHVFTNNAWRDSVLYSVLATEWTEKVSK</sequence>
<dbReference type="Proteomes" id="UP000243542">
    <property type="component" value="Unassembled WGS sequence"/>
</dbReference>
<organism evidence="2 3">
    <name type="scientific">Amycolatopsis sulphurea</name>
    <dbReference type="NCBI Taxonomy" id="76022"/>
    <lineage>
        <taxon>Bacteria</taxon>
        <taxon>Bacillati</taxon>
        <taxon>Actinomycetota</taxon>
        <taxon>Actinomycetes</taxon>
        <taxon>Pseudonocardiales</taxon>
        <taxon>Pseudonocardiaceae</taxon>
        <taxon>Amycolatopsis</taxon>
    </lineage>
</organism>
<proteinExistence type="predicted"/>
<evidence type="ECO:0000313" key="2">
    <source>
        <dbReference type="EMBL" id="PFG56894.1"/>
    </source>
</evidence>
<gene>
    <name evidence="2" type="ORF">ATK36_0430</name>
</gene>
<dbReference type="PANTHER" id="PTHR43792">
    <property type="entry name" value="GNAT FAMILY, PUTATIVE (AFU_ORTHOLOGUE AFUA_3G00765)-RELATED-RELATED"/>
    <property type="match status" value="1"/>
</dbReference>
<evidence type="ECO:0000259" key="1">
    <source>
        <dbReference type="PROSITE" id="PS51186"/>
    </source>
</evidence>
<feature type="domain" description="N-acetyltransferase" evidence="1">
    <location>
        <begin position="20"/>
        <end position="184"/>
    </location>
</feature>
<keyword evidence="3" id="KW-1185">Reference proteome</keyword>
<dbReference type="Pfam" id="PF13302">
    <property type="entry name" value="Acetyltransf_3"/>
    <property type="match status" value="1"/>
</dbReference>
<dbReference type="RefSeq" id="WP_245914198.1">
    <property type="nucleotide sequence ID" value="NZ_JBIAKZ010000019.1"/>
</dbReference>
<name>A0A2A9FZP2_9PSEU</name>
<reference evidence="2 3" key="1">
    <citation type="submission" date="2017-10" db="EMBL/GenBank/DDBJ databases">
        <title>Sequencing the genomes of 1000 actinobacteria strains.</title>
        <authorList>
            <person name="Klenk H.-P."/>
        </authorList>
    </citation>
    <scope>NUCLEOTIDE SEQUENCE [LARGE SCALE GENOMIC DNA]</scope>
    <source>
        <strain evidence="2 3">DSM 46092</strain>
    </source>
</reference>